<evidence type="ECO:0000256" key="1">
    <source>
        <dbReference type="ARBA" id="ARBA00004141"/>
    </source>
</evidence>
<feature type="transmembrane region" description="Helical" evidence="9">
    <location>
        <begin position="193"/>
        <end position="221"/>
    </location>
</feature>
<evidence type="ECO:0000256" key="5">
    <source>
        <dbReference type="ARBA" id="ARBA00022989"/>
    </source>
</evidence>
<dbReference type="Pfam" id="PF02949">
    <property type="entry name" value="7tm_6"/>
    <property type="match status" value="1"/>
</dbReference>
<dbReference type="GeneID" id="105266404"/>
<dbReference type="AlphaFoldDB" id="A0A0C9PS93"/>
<evidence type="ECO:0000256" key="3">
    <source>
        <dbReference type="ARBA" id="ARBA00022692"/>
    </source>
</evidence>
<dbReference type="GO" id="GO:0016020">
    <property type="term" value="C:membrane"/>
    <property type="evidence" value="ECO:0007669"/>
    <property type="project" value="UniProtKB-SubCell"/>
</dbReference>
<keyword evidence="2" id="KW-0716">Sensory transduction</keyword>
<evidence type="ECO:0000313" key="10">
    <source>
        <dbReference type="EMBL" id="JAG73995.1"/>
    </source>
</evidence>
<keyword evidence="11" id="KW-1185">Reference proteome</keyword>
<keyword evidence="8" id="KW-0807">Transducer</keyword>
<sequence>MDASSEAEFEKVKCLLDRISWPMTLLGIWPKNLTRSGQLKFTIFITYFTIHLSMQLLDLANVVGHLELVVVNLTETSFQTMAMFRILITRLGKTTCRLIDAIQEDLSIEKFHDPQEIRILFNYTKITDKFYRLGVRFAAFSAFMYYVTPLQTYFIAKMTNGTAILVNPYRIYHFIDLSPIERTAVVYAFQFPIMYTGVFFVASYSVLLGFVTNFCAHLAILNHRMTTMKDKNADHRVVFRRHTQQHIKILIMAQWLNDAYHVALLYELLTTTILLGLIVYQFLLVISVLKNTMSIAKW</sequence>
<protein>
    <recommendedName>
        <fullName evidence="13">Odorant receptor</fullName>
    </recommendedName>
</protein>
<evidence type="ECO:0000256" key="8">
    <source>
        <dbReference type="ARBA" id="ARBA00023224"/>
    </source>
</evidence>
<dbReference type="GO" id="GO:0004984">
    <property type="term" value="F:olfactory receptor activity"/>
    <property type="evidence" value="ECO:0007669"/>
    <property type="project" value="InterPro"/>
</dbReference>
<evidence type="ECO:0000313" key="12">
    <source>
        <dbReference type="RefSeq" id="XP_011302838.1"/>
    </source>
</evidence>
<accession>A0A0C9PS93</accession>
<accession>A0A9R1T5H4</accession>
<feature type="transmembrane region" description="Helical" evidence="9">
    <location>
        <begin position="272"/>
        <end position="289"/>
    </location>
</feature>
<reference evidence="10" key="1">
    <citation type="submission" date="2015-01" db="EMBL/GenBank/DDBJ databases">
        <title>Transcriptome Assembly of Fopius arisanus.</title>
        <authorList>
            <person name="Geib S."/>
        </authorList>
    </citation>
    <scope>NUCLEOTIDE SEQUENCE</scope>
</reference>
<feature type="transmembrane region" description="Helical" evidence="9">
    <location>
        <begin position="130"/>
        <end position="148"/>
    </location>
</feature>
<evidence type="ECO:0000256" key="7">
    <source>
        <dbReference type="ARBA" id="ARBA00023170"/>
    </source>
</evidence>
<organism evidence="10">
    <name type="scientific">Fopius arisanus</name>
    <dbReference type="NCBI Taxonomy" id="64838"/>
    <lineage>
        <taxon>Eukaryota</taxon>
        <taxon>Metazoa</taxon>
        <taxon>Ecdysozoa</taxon>
        <taxon>Arthropoda</taxon>
        <taxon>Hexapoda</taxon>
        <taxon>Insecta</taxon>
        <taxon>Pterygota</taxon>
        <taxon>Neoptera</taxon>
        <taxon>Endopterygota</taxon>
        <taxon>Hymenoptera</taxon>
        <taxon>Apocrita</taxon>
        <taxon>Ichneumonoidea</taxon>
        <taxon>Braconidae</taxon>
        <taxon>Opiinae</taxon>
        <taxon>Fopius</taxon>
    </lineage>
</organism>
<keyword evidence="4" id="KW-0552">Olfaction</keyword>
<keyword evidence="6 9" id="KW-0472">Membrane</keyword>
<proteinExistence type="predicted"/>
<dbReference type="GO" id="GO:0005549">
    <property type="term" value="F:odorant binding"/>
    <property type="evidence" value="ECO:0007669"/>
    <property type="project" value="InterPro"/>
</dbReference>
<dbReference type="GO" id="GO:0007165">
    <property type="term" value="P:signal transduction"/>
    <property type="evidence" value="ECO:0007669"/>
    <property type="project" value="UniProtKB-KW"/>
</dbReference>
<dbReference type="OrthoDB" id="8185860at2759"/>
<reference evidence="12" key="2">
    <citation type="submission" date="2025-04" db="UniProtKB">
        <authorList>
            <consortium name="RefSeq"/>
        </authorList>
    </citation>
    <scope>IDENTIFICATION</scope>
    <source>
        <strain evidence="12">USDA-PBARC FA_bdor</strain>
        <tissue evidence="12">Whole organism</tissue>
    </source>
</reference>
<evidence type="ECO:0000313" key="11">
    <source>
        <dbReference type="Proteomes" id="UP000694866"/>
    </source>
</evidence>
<gene>
    <name evidence="12" type="primary">LOC105266404</name>
    <name evidence="10" type="ORF">g.12775</name>
</gene>
<dbReference type="KEGG" id="fas:105266404"/>
<dbReference type="InterPro" id="IPR004117">
    <property type="entry name" value="7tm6_olfct_rcpt"/>
</dbReference>
<comment type="subcellular location">
    <subcellularLocation>
        <location evidence="1">Membrane</location>
        <topology evidence="1">Multi-pass membrane protein</topology>
    </subcellularLocation>
</comment>
<dbReference type="EMBL" id="GBYB01004228">
    <property type="protein sequence ID" value="JAG73995.1"/>
    <property type="molecule type" value="Transcribed_RNA"/>
</dbReference>
<dbReference type="Proteomes" id="UP000694866">
    <property type="component" value="Unplaced"/>
</dbReference>
<evidence type="ECO:0000256" key="6">
    <source>
        <dbReference type="ARBA" id="ARBA00023136"/>
    </source>
</evidence>
<name>A0A0C9PS93_9HYME</name>
<keyword evidence="5 9" id="KW-1133">Transmembrane helix</keyword>
<evidence type="ECO:0000256" key="4">
    <source>
        <dbReference type="ARBA" id="ARBA00022725"/>
    </source>
</evidence>
<evidence type="ECO:0008006" key="13">
    <source>
        <dbReference type="Google" id="ProtNLM"/>
    </source>
</evidence>
<evidence type="ECO:0000256" key="2">
    <source>
        <dbReference type="ARBA" id="ARBA00022606"/>
    </source>
</evidence>
<keyword evidence="3 9" id="KW-0812">Transmembrane</keyword>
<dbReference type="RefSeq" id="XP_011302838.1">
    <property type="nucleotide sequence ID" value="XM_011304536.1"/>
</dbReference>
<keyword evidence="7" id="KW-0675">Receptor</keyword>
<evidence type="ECO:0000256" key="9">
    <source>
        <dbReference type="SAM" id="Phobius"/>
    </source>
</evidence>